<reference evidence="2 3" key="1">
    <citation type="journal article" date="2020" name="ISME J.">
        <title>Uncovering the hidden diversity of litter-decomposition mechanisms in mushroom-forming fungi.</title>
        <authorList>
            <person name="Floudas D."/>
            <person name="Bentzer J."/>
            <person name="Ahren D."/>
            <person name="Johansson T."/>
            <person name="Persson P."/>
            <person name="Tunlid A."/>
        </authorList>
    </citation>
    <scope>NUCLEOTIDE SEQUENCE [LARGE SCALE GENOMIC DNA]</scope>
    <source>
        <strain evidence="2 3">CBS 291.85</strain>
    </source>
</reference>
<feature type="region of interest" description="Disordered" evidence="1">
    <location>
        <begin position="262"/>
        <end position="334"/>
    </location>
</feature>
<feature type="region of interest" description="Disordered" evidence="1">
    <location>
        <begin position="360"/>
        <end position="396"/>
    </location>
</feature>
<feature type="region of interest" description="Disordered" evidence="1">
    <location>
        <begin position="409"/>
        <end position="449"/>
    </location>
</feature>
<feature type="compositionally biased region" description="Acidic residues" evidence="1">
    <location>
        <begin position="103"/>
        <end position="114"/>
    </location>
</feature>
<proteinExistence type="predicted"/>
<feature type="compositionally biased region" description="Polar residues" evidence="1">
    <location>
        <begin position="142"/>
        <end position="156"/>
    </location>
</feature>
<dbReference type="AlphaFoldDB" id="A0A8H5GTG9"/>
<feature type="compositionally biased region" description="Low complexity" evidence="1">
    <location>
        <begin position="360"/>
        <end position="372"/>
    </location>
</feature>
<gene>
    <name evidence="2" type="ORF">D9758_002128</name>
</gene>
<feature type="compositionally biased region" description="Low complexity" evidence="1">
    <location>
        <begin position="191"/>
        <end position="200"/>
    </location>
</feature>
<feature type="compositionally biased region" description="Polar residues" evidence="1">
    <location>
        <begin position="28"/>
        <end position="51"/>
    </location>
</feature>
<evidence type="ECO:0000313" key="2">
    <source>
        <dbReference type="EMBL" id="KAF5370768.1"/>
    </source>
</evidence>
<dbReference type="OrthoDB" id="3219024at2759"/>
<feature type="compositionally biased region" description="Polar residues" evidence="1">
    <location>
        <begin position="58"/>
        <end position="78"/>
    </location>
</feature>
<feature type="compositionally biased region" description="Low complexity" evidence="1">
    <location>
        <begin position="262"/>
        <end position="279"/>
    </location>
</feature>
<protein>
    <submittedName>
        <fullName evidence="2">Uncharacterized protein</fullName>
    </submittedName>
</protein>
<comment type="caution">
    <text evidence="2">The sequence shown here is derived from an EMBL/GenBank/DDBJ whole genome shotgun (WGS) entry which is preliminary data.</text>
</comment>
<accession>A0A8H5GTG9</accession>
<dbReference type="EMBL" id="JAACJM010000010">
    <property type="protein sequence ID" value="KAF5370768.1"/>
    <property type="molecule type" value="Genomic_DNA"/>
</dbReference>
<evidence type="ECO:0000313" key="3">
    <source>
        <dbReference type="Proteomes" id="UP000559256"/>
    </source>
</evidence>
<name>A0A8H5GTG9_9AGAR</name>
<sequence>MTLVSVRRAPFPWETSSFASSMPPKGYRSTTSQLRPASRNSSSSKLQLTTQKDAHVPYNTTKKNPQTRVQRTTSSQRLVQPPPNKQPPKLKDKRKGFTLSQDSDGEDDDDDEWVSSESGAATPNHNDNLSHSESDSEEGDARTTNARSVTPPASSTPLQKPVQLPLKQQLPHVGIARVDTIRQDDFHPIPQIQTQTQPPAHQQPPPKQRKSTRPTSMQLPHQPNPNPTIPHPPHQPLRPHPLIRGNSLGFGGALKPFKALTPLTTTTSPTTPNTSATPTIAMTTPNLPPAELSASPPVYASRDERADSPATISVSPPSPDPRSHRRTSISSARSVATLPVLPSASGGNDFRDYRQSLSLYSQNQNSSSQSQGSGNGRRHRTLSSLSGSTPLSSSVSSSSAAISSLVNASGYSHGHGRDGTTTFGGRPSSPGEGASGNGTGSIRTGSGKSPAINTDLVCFFPRPQSLSHQRDPQPQPHPLLPPPYLSTHLTVLSHRTPIREAYDRVLRAKMGVGYGYGHASGYSSQYSSLGGVGHEIGEHGHGGGGVPGMGQGVASVGAR</sequence>
<organism evidence="2 3">
    <name type="scientific">Tetrapyrgos nigripes</name>
    <dbReference type="NCBI Taxonomy" id="182062"/>
    <lineage>
        <taxon>Eukaryota</taxon>
        <taxon>Fungi</taxon>
        <taxon>Dikarya</taxon>
        <taxon>Basidiomycota</taxon>
        <taxon>Agaricomycotina</taxon>
        <taxon>Agaricomycetes</taxon>
        <taxon>Agaricomycetidae</taxon>
        <taxon>Agaricales</taxon>
        <taxon>Marasmiineae</taxon>
        <taxon>Marasmiaceae</taxon>
        <taxon>Tetrapyrgos</taxon>
    </lineage>
</organism>
<keyword evidence="3" id="KW-1185">Reference proteome</keyword>
<feature type="compositionally biased region" description="Low complexity" evidence="1">
    <location>
        <begin position="157"/>
        <end position="168"/>
    </location>
</feature>
<feature type="compositionally biased region" description="Pro residues" evidence="1">
    <location>
        <begin position="222"/>
        <end position="239"/>
    </location>
</feature>
<feature type="region of interest" description="Disordered" evidence="1">
    <location>
        <begin position="191"/>
        <end position="250"/>
    </location>
</feature>
<feature type="region of interest" description="Disordered" evidence="1">
    <location>
        <begin position="1"/>
        <end position="168"/>
    </location>
</feature>
<dbReference type="Proteomes" id="UP000559256">
    <property type="component" value="Unassembled WGS sequence"/>
</dbReference>
<evidence type="ECO:0000256" key="1">
    <source>
        <dbReference type="SAM" id="MobiDB-lite"/>
    </source>
</evidence>
<feature type="compositionally biased region" description="Low complexity" evidence="1">
    <location>
        <begin position="382"/>
        <end position="396"/>
    </location>
</feature>